<dbReference type="EMBL" id="CAJNOB010000001">
    <property type="protein sequence ID" value="CAF0689853.1"/>
    <property type="molecule type" value="Genomic_DNA"/>
</dbReference>
<protein>
    <submittedName>
        <fullName evidence="2">Uncharacterized protein</fullName>
    </submittedName>
</protein>
<evidence type="ECO:0000313" key="2">
    <source>
        <dbReference type="EMBL" id="CAF0689853.1"/>
    </source>
</evidence>
<keyword evidence="3" id="KW-1185">Reference proteome</keyword>
<dbReference type="AlphaFoldDB" id="A0A8J2BMI9"/>
<reference evidence="2" key="1">
    <citation type="submission" date="2021-02" db="EMBL/GenBank/DDBJ databases">
        <authorList>
            <person name="Cremers G."/>
            <person name="Picone N."/>
        </authorList>
    </citation>
    <scope>NUCLEOTIDE SEQUENCE</scope>
    <source>
        <strain evidence="2">PQ17</strain>
    </source>
</reference>
<dbReference type="Proteomes" id="UP000663859">
    <property type="component" value="Unassembled WGS sequence"/>
</dbReference>
<sequence length="143" mass="16153">MQGTETETHTRSGLLIVQERILLRPQDGSPPVFLMQNVRSRHFFWSLWITVSVLRIPLLSFLNELGPPFAERSDPSFKLGPRGAWNALAGRPNRGSKDRLSFFERDTSPHRAEKTPLPRPASAAYMLRGEKPFPVLASNVSLM</sequence>
<name>A0A8J2BMI9_9BACT</name>
<organism evidence="2 3">
    <name type="scientific">Candidatus Methylacidithermus pantelleriae</name>
    <dbReference type="NCBI Taxonomy" id="2744239"/>
    <lineage>
        <taxon>Bacteria</taxon>
        <taxon>Pseudomonadati</taxon>
        <taxon>Verrucomicrobiota</taxon>
        <taxon>Methylacidiphilae</taxon>
        <taxon>Methylacidiphilales</taxon>
        <taxon>Methylacidiphilaceae</taxon>
        <taxon>Candidatus Methylacidithermus</taxon>
    </lineage>
</organism>
<comment type="caution">
    <text evidence="2">The sequence shown here is derived from an EMBL/GenBank/DDBJ whole genome shotgun (WGS) entry which is preliminary data.</text>
</comment>
<proteinExistence type="predicted"/>
<evidence type="ECO:0000313" key="3">
    <source>
        <dbReference type="Proteomes" id="UP000663859"/>
    </source>
</evidence>
<gene>
    <name evidence="2" type="ORF">MPNT_10400</name>
</gene>
<feature type="region of interest" description="Disordered" evidence="1">
    <location>
        <begin position="88"/>
        <end position="117"/>
    </location>
</feature>
<accession>A0A8J2BMI9</accession>
<evidence type="ECO:0000256" key="1">
    <source>
        <dbReference type="SAM" id="MobiDB-lite"/>
    </source>
</evidence>
<feature type="compositionally biased region" description="Basic and acidic residues" evidence="1">
    <location>
        <begin position="95"/>
        <end position="116"/>
    </location>
</feature>